<evidence type="ECO:0000256" key="1">
    <source>
        <dbReference type="SAM" id="SignalP"/>
    </source>
</evidence>
<dbReference type="Gene3D" id="3.80.10.10">
    <property type="entry name" value="Ribonuclease Inhibitor"/>
    <property type="match status" value="1"/>
</dbReference>
<feature type="chain" id="PRO_5019175620" description="F-box domain-containing protein" evidence="1">
    <location>
        <begin position="21"/>
        <end position="408"/>
    </location>
</feature>
<proteinExistence type="predicted"/>
<comment type="caution">
    <text evidence="2">The sequence shown here is derived from an EMBL/GenBank/DDBJ whole genome shotgun (WGS) entry which is preliminary data.</text>
</comment>
<dbReference type="Proteomes" id="UP000284706">
    <property type="component" value="Unassembled WGS sequence"/>
</dbReference>
<feature type="signal peptide" evidence="1">
    <location>
        <begin position="1"/>
        <end position="20"/>
    </location>
</feature>
<protein>
    <recommendedName>
        <fullName evidence="4">F-box domain-containing protein</fullName>
    </recommendedName>
</protein>
<dbReference type="EMBL" id="NHYE01001199">
    <property type="protein sequence ID" value="PPQ97762.1"/>
    <property type="molecule type" value="Genomic_DNA"/>
</dbReference>
<evidence type="ECO:0000313" key="3">
    <source>
        <dbReference type="Proteomes" id="UP000284706"/>
    </source>
</evidence>
<evidence type="ECO:0008006" key="4">
    <source>
        <dbReference type="Google" id="ProtNLM"/>
    </source>
</evidence>
<gene>
    <name evidence="2" type="ORF">CVT26_012773</name>
</gene>
<dbReference type="SUPFAM" id="SSF52058">
    <property type="entry name" value="L domain-like"/>
    <property type="match status" value="1"/>
</dbReference>
<dbReference type="AlphaFoldDB" id="A0A409Y448"/>
<keyword evidence="1" id="KW-0732">Signal</keyword>
<dbReference type="OrthoDB" id="2794758at2759"/>
<organism evidence="2 3">
    <name type="scientific">Gymnopilus dilepis</name>
    <dbReference type="NCBI Taxonomy" id="231916"/>
    <lineage>
        <taxon>Eukaryota</taxon>
        <taxon>Fungi</taxon>
        <taxon>Dikarya</taxon>
        <taxon>Basidiomycota</taxon>
        <taxon>Agaricomycotina</taxon>
        <taxon>Agaricomycetes</taxon>
        <taxon>Agaricomycetidae</taxon>
        <taxon>Agaricales</taxon>
        <taxon>Agaricineae</taxon>
        <taxon>Hymenogastraceae</taxon>
        <taxon>Gymnopilus</taxon>
    </lineage>
</organism>
<accession>A0A409Y448</accession>
<dbReference type="InterPro" id="IPR032675">
    <property type="entry name" value="LRR_dom_sf"/>
</dbReference>
<dbReference type="InParanoid" id="A0A409Y448"/>
<name>A0A409Y448_9AGAR</name>
<sequence length="408" mass="46399">MSSLFLANELLYLIAGHLDADSPVDRRALLSCALANNALRMITRPLVFRSIKLFYGTVKNKDEKMVFTDSRFATGARFLDIITINPLIAGFVKELAIGVVLNGVTSSTDICSDDKMFSLYQITPQLTKLQKFAIVSSSQTFKWLDTERTTRVFLHKIASQVQSLDVAPFEFFPVSAFERTKKLRSLRVQNLGWNNRQRTRPKVKLDSLDIGYQSRYLGTGIIKCLNSPSTSLDLSRLRNLTFSCNHISQEIEDILGLCSASLEELSLRSKFFWAKDPRPNLSFSSLHRLRLLDIQSDESQMWFIATILKTLPHNRRNHRATSALTIILAFTHSYRTVYPSYFPSLPWKDVTDSLFDMHMAGHLKRVKLVFTDPRAIQRVDAKAVNRVLDGNDALRALRRSGIIECEAN</sequence>
<evidence type="ECO:0000313" key="2">
    <source>
        <dbReference type="EMBL" id="PPQ97762.1"/>
    </source>
</evidence>
<reference evidence="2 3" key="1">
    <citation type="journal article" date="2018" name="Evol. Lett.">
        <title>Horizontal gene cluster transfer increased hallucinogenic mushroom diversity.</title>
        <authorList>
            <person name="Reynolds H.T."/>
            <person name="Vijayakumar V."/>
            <person name="Gluck-Thaler E."/>
            <person name="Korotkin H.B."/>
            <person name="Matheny P.B."/>
            <person name="Slot J.C."/>
        </authorList>
    </citation>
    <scope>NUCLEOTIDE SEQUENCE [LARGE SCALE GENOMIC DNA]</scope>
    <source>
        <strain evidence="2 3">SRW20</strain>
    </source>
</reference>
<keyword evidence="3" id="KW-1185">Reference proteome</keyword>